<dbReference type="InterPro" id="IPR036179">
    <property type="entry name" value="Ig-like_dom_sf"/>
</dbReference>
<organism evidence="2 3">
    <name type="scientific">Pleurodeles waltl</name>
    <name type="common">Iberian ribbed newt</name>
    <dbReference type="NCBI Taxonomy" id="8319"/>
    <lineage>
        <taxon>Eukaryota</taxon>
        <taxon>Metazoa</taxon>
        <taxon>Chordata</taxon>
        <taxon>Craniata</taxon>
        <taxon>Vertebrata</taxon>
        <taxon>Euteleostomi</taxon>
        <taxon>Amphibia</taxon>
        <taxon>Batrachia</taxon>
        <taxon>Caudata</taxon>
        <taxon>Salamandroidea</taxon>
        <taxon>Salamandridae</taxon>
        <taxon>Pleurodelinae</taxon>
        <taxon>Pleurodeles</taxon>
    </lineage>
</organism>
<dbReference type="CDD" id="cd00099">
    <property type="entry name" value="IgV"/>
    <property type="match status" value="1"/>
</dbReference>
<dbReference type="Pfam" id="PF07654">
    <property type="entry name" value="C1-set"/>
    <property type="match status" value="1"/>
</dbReference>
<evidence type="ECO:0000313" key="2">
    <source>
        <dbReference type="EMBL" id="KAJ1080898.1"/>
    </source>
</evidence>
<dbReference type="InterPro" id="IPR003599">
    <property type="entry name" value="Ig_sub"/>
</dbReference>
<comment type="caution">
    <text evidence="2">The sequence shown here is derived from an EMBL/GenBank/DDBJ whole genome shotgun (WGS) entry which is preliminary data.</text>
</comment>
<reference evidence="2" key="1">
    <citation type="journal article" date="2022" name="bioRxiv">
        <title>Sequencing and chromosome-scale assembly of the giantPleurodeles waltlgenome.</title>
        <authorList>
            <person name="Brown T."/>
            <person name="Elewa A."/>
            <person name="Iarovenko S."/>
            <person name="Subramanian E."/>
            <person name="Araus A.J."/>
            <person name="Petzold A."/>
            <person name="Susuki M."/>
            <person name="Suzuki K.-i.T."/>
            <person name="Hayashi T."/>
            <person name="Toyoda A."/>
            <person name="Oliveira C."/>
            <person name="Osipova E."/>
            <person name="Leigh N.D."/>
            <person name="Simon A."/>
            <person name="Yun M.H."/>
        </authorList>
    </citation>
    <scope>NUCLEOTIDE SEQUENCE</scope>
    <source>
        <strain evidence="2">20211129_DDA</strain>
        <tissue evidence="2">Liver</tissue>
    </source>
</reference>
<protein>
    <recommendedName>
        <fullName evidence="1">Ig-like domain-containing protein</fullName>
    </recommendedName>
</protein>
<dbReference type="InterPro" id="IPR007110">
    <property type="entry name" value="Ig-like_dom"/>
</dbReference>
<keyword evidence="3" id="KW-1185">Reference proteome</keyword>
<name>A0AAV7KV90_PLEWA</name>
<evidence type="ECO:0000313" key="3">
    <source>
        <dbReference type="Proteomes" id="UP001066276"/>
    </source>
</evidence>
<accession>A0AAV7KV90</accession>
<dbReference type="EMBL" id="JANPWB010000016">
    <property type="protein sequence ID" value="KAJ1080898.1"/>
    <property type="molecule type" value="Genomic_DNA"/>
</dbReference>
<feature type="domain" description="Ig-like" evidence="1">
    <location>
        <begin position="27"/>
        <end position="99"/>
    </location>
</feature>
<dbReference type="PROSITE" id="PS50835">
    <property type="entry name" value="IG_LIKE"/>
    <property type="match status" value="1"/>
</dbReference>
<dbReference type="SMART" id="SM00409">
    <property type="entry name" value="IG"/>
    <property type="match status" value="1"/>
</dbReference>
<sequence>MFRFLFTALGVHLYLNQRERHLFVSVNDTAEISCFLTEDNSDVGRKLLWFWRGTEETVTFVATCYGNKSDGKYHCRHEPRSATLEIRSAQRNESGVYYCAYPIVNKLKFAGGCALIVGDSYTTSTSVELVTTLLKQNALDRTVSLVCMVRAVSGPVWVSWNIPVSPGQVRTSKTRDRNGVFTFTSQISVLSNNFTSGEVSCEVQFNASLRGVRRSANYKAISTDTSGWCVALMVSRVILLLFTLSATIYKASMCPLSGTAVASHTQEEVHNKRRMIVRQDNVFTAEEARTQTE</sequence>
<dbReference type="Gene3D" id="2.60.40.10">
    <property type="entry name" value="Immunoglobulins"/>
    <property type="match status" value="2"/>
</dbReference>
<evidence type="ECO:0000259" key="1">
    <source>
        <dbReference type="PROSITE" id="PS50835"/>
    </source>
</evidence>
<dbReference type="Proteomes" id="UP001066276">
    <property type="component" value="Chromosome 12"/>
</dbReference>
<dbReference type="AlphaFoldDB" id="A0AAV7KV90"/>
<proteinExistence type="predicted"/>
<gene>
    <name evidence="2" type="ORF">NDU88_001087</name>
</gene>
<dbReference type="InterPro" id="IPR013783">
    <property type="entry name" value="Ig-like_fold"/>
</dbReference>
<dbReference type="InterPro" id="IPR003597">
    <property type="entry name" value="Ig_C1-set"/>
</dbReference>
<dbReference type="SUPFAM" id="SSF48726">
    <property type="entry name" value="Immunoglobulin"/>
    <property type="match status" value="2"/>
</dbReference>